<organism evidence="2 3">
    <name type="scientific">Acyrthosiphon pisum</name>
    <name type="common">Pea aphid</name>
    <dbReference type="NCBI Taxonomy" id="7029"/>
    <lineage>
        <taxon>Eukaryota</taxon>
        <taxon>Metazoa</taxon>
        <taxon>Ecdysozoa</taxon>
        <taxon>Arthropoda</taxon>
        <taxon>Hexapoda</taxon>
        <taxon>Insecta</taxon>
        <taxon>Pterygota</taxon>
        <taxon>Neoptera</taxon>
        <taxon>Paraneoptera</taxon>
        <taxon>Hemiptera</taxon>
        <taxon>Sternorrhyncha</taxon>
        <taxon>Aphidomorpha</taxon>
        <taxon>Aphidoidea</taxon>
        <taxon>Aphididae</taxon>
        <taxon>Macrosiphini</taxon>
        <taxon>Acyrthosiphon</taxon>
    </lineage>
</organism>
<dbReference type="AlphaFoldDB" id="A0A8R2AAG1"/>
<proteinExistence type="predicted"/>
<dbReference type="Proteomes" id="UP000007819">
    <property type="component" value="Chromosome X"/>
</dbReference>
<feature type="compositionally biased region" description="Basic and acidic residues" evidence="1">
    <location>
        <begin position="123"/>
        <end position="138"/>
    </location>
</feature>
<dbReference type="OrthoDB" id="6578444at2759"/>
<dbReference type="GeneID" id="100575242"/>
<sequence>MSGKTESAPAAKNERDSENFSFSPMLYNFRVAPPPGHNKTFSLQQPLATLFDNLITVLWSVYGKKSKIKIGINQLQWALEFLRCMKVDYGYPESIEKIVGELEEQLISLYAKVGEKLQENKRKKDLEEMEKDVSEKNSKSSGIDKPVTDTFTSYNEEDIMGKLGVIKLTLDPVSGEPKYLKELNSLGKRKQKPQDPCAKDKKQTKNYMIGALQKILSKTTEPDTKNGVEELIKGLKVDSAASKKT</sequence>
<evidence type="ECO:0000313" key="3">
    <source>
        <dbReference type="Proteomes" id="UP000007819"/>
    </source>
</evidence>
<feature type="region of interest" description="Disordered" evidence="1">
    <location>
        <begin position="123"/>
        <end position="144"/>
    </location>
</feature>
<protein>
    <submittedName>
        <fullName evidence="2">Uncharacterized protein</fullName>
    </submittedName>
</protein>
<feature type="region of interest" description="Disordered" evidence="1">
    <location>
        <begin position="185"/>
        <end position="204"/>
    </location>
</feature>
<dbReference type="EnsemblMetazoa" id="XM_003240423.4">
    <property type="protein sequence ID" value="XP_003240471.1"/>
    <property type="gene ID" value="LOC100575242"/>
</dbReference>
<name>A0A8R2AAG1_ACYPI</name>
<accession>A0A8R2AAG1</accession>
<dbReference type="RefSeq" id="XP_003240471.1">
    <property type="nucleotide sequence ID" value="XM_003240423.3"/>
</dbReference>
<evidence type="ECO:0000313" key="2">
    <source>
        <dbReference type="EnsemblMetazoa" id="XP_003240471.1"/>
    </source>
</evidence>
<keyword evidence="3" id="KW-1185">Reference proteome</keyword>
<evidence type="ECO:0000256" key="1">
    <source>
        <dbReference type="SAM" id="MobiDB-lite"/>
    </source>
</evidence>
<reference evidence="2" key="2">
    <citation type="submission" date="2022-06" db="UniProtKB">
        <authorList>
            <consortium name="EnsemblMetazoa"/>
        </authorList>
    </citation>
    <scope>IDENTIFICATION</scope>
</reference>
<reference evidence="3" key="1">
    <citation type="submission" date="2010-06" db="EMBL/GenBank/DDBJ databases">
        <authorList>
            <person name="Jiang H."/>
            <person name="Abraham K."/>
            <person name="Ali S."/>
            <person name="Alsbrooks S.L."/>
            <person name="Anim B.N."/>
            <person name="Anosike U.S."/>
            <person name="Attaway T."/>
            <person name="Bandaranaike D.P."/>
            <person name="Battles P.K."/>
            <person name="Bell S.N."/>
            <person name="Bell A.V."/>
            <person name="Beltran B."/>
            <person name="Bickham C."/>
            <person name="Bustamante Y."/>
            <person name="Caleb T."/>
            <person name="Canada A."/>
            <person name="Cardenas V."/>
            <person name="Carter K."/>
            <person name="Chacko J."/>
            <person name="Chandrabose M.N."/>
            <person name="Chavez D."/>
            <person name="Chavez A."/>
            <person name="Chen L."/>
            <person name="Chu H.-S."/>
            <person name="Claassen K.J."/>
            <person name="Cockrell R."/>
            <person name="Collins M."/>
            <person name="Cooper J.A."/>
            <person name="Cree A."/>
            <person name="Curry S.M."/>
            <person name="Da Y."/>
            <person name="Dao M.D."/>
            <person name="Das B."/>
            <person name="Davila M.-L."/>
            <person name="Davy-Carroll L."/>
            <person name="Denson S."/>
            <person name="Dinh H."/>
            <person name="Ebong V.E."/>
            <person name="Edwards J.R."/>
            <person name="Egan A."/>
            <person name="El-Daye J."/>
            <person name="Escobedo L."/>
            <person name="Fernandez S."/>
            <person name="Fernando P.R."/>
            <person name="Flagg N."/>
            <person name="Forbes L.D."/>
            <person name="Fowler R.G."/>
            <person name="Fu Q."/>
            <person name="Gabisi R.A."/>
            <person name="Ganer J."/>
            <person name="Garbino Pronczuk A."/>
            <person name="Garcia R.M."/>
            <person name="Garner T."/>
            <person name="Garrett T.E."/>
            <person name="Gonzalez D.A."/>
            <person name="Hamid H."/>
            <person name="Hawkins E.S."/>
            <person name="Hirani K."/>
            <person name="Hogues M.E."/>
            <person name="Hollins B."/>
            <person name="Hsiao C.-H."/>
            <person name="Jabil R."/>
            <person name="James M.L."/>
            <person name="Jhangiani S.N."/>
            <person name="Johnson B."/>
            <person name="Johnson Q."/>
            <person name="Joshi V."/>
            <person name="Kalu J.B."/>
            <person name="Kam C."/>
            <person name="Kashfia A."/>
            <person name="Keebler J."/>
            <person name="Kisamo H."/>
            <person name="Kovar C.L."/>
            <person name="Lago L.A."/>
            <person name="Lai C.-Y."/>
            <person name="Laidlaw J."/>
            <person name="Lara F."/>
            <person name="Le T.-K."/>
            <person name="Lee S.L."/>
            <person name="Legall F.H."/>
            <person name="Lemon S.J."/>
            <person name="Lewis L.R."/>
            <person name="Li B."/>
            <person name="Liu Y."/>
            <person name="Liu Y.-S."/>
            <person name="Lopez J."/>
            <person name="Lozado R.J."/>
            <person name="Lu J."/>
            <person name="Madu R.C."/>
            <person name="Maheshwari M."/>
            <person name="Maheshwari R."/>
            <person name="Malloy K."/>
            <person name="Martinez E."/>
            <person name="Mathew T."/>
            <person name="Mercado I.C."/>
            <person name="Mercado C."/>
            <person name="Meyer B."/>
            <person name="Montgomery K."/>
            <person name="Morgan M.B."/>
            <person name="Munidasa M."/>
            <person name="Nazareth L.V."/>
            <person name="Nelson J."/>
            <person name="Ng B.M."/>
            <person name="Nguyen N.B."/>
            <person name="Nguyen P.Q."/>
            <person name="Nguyen T."/>
            <person name="Obregon M."/>
            <person name="Okwuonu G.O."/>
            <person name="Onwere C.G."/>
            <person name="Orozco G."/>
            <person name="Parra A."/>
            <person name="Patel S."/>
            <person name="Patil S."/>
            <person name="Perez A."/>
            <person name="Perez Y."/>
            <person name="Pham C."/>
            <person name="Primus E.L."/>
            <person name="Pu L.-L."/>
            <person name="Puazo M."/>
            <person name="Qin X."/>
            <person name="Quiroz J.B."/>
            <person name="Reese J."/>
            <person name="Richards S."/>
            <person name="Rives C.M."/>
            <person name="Robberts R."/>
            <person name="Ruiz S.J."/>
            <person name="Ruiz M.J."/>
            <person name="Santibanez J."/>
            <person name="Schneider B.W."/>
            <person name="Sisson I."/>
            <person name="Smith M."/>
            <person name="Sodergren E."/>
            <person name="Song X.-Z."/>
            <person name="Song B.B."/>
            <person name="Summersgill H."/>
            <person name="Thelus R."/>
            <person name="Thornton R.D."/>
            <person name="Trejos Z.Y."/>
            <person name="Usmani K."/>
            <person name="Vattathil S."/>
            <person name="Villasana D."/>
            <person name="Walker D.L."/>
            <person name="Wang S."/>
            <person name="Wang K."/>
            <person name="White C.S."/>
            <person name="Williams A.C."/>
            <person name="Williamson J."/>
            <person name="Wilson K."/>
            <person name="Woghiren I.O."/>
            <person name="Woodworth J.R."/>
            <person name="Worley K.C."/>
            <person name="Wright R.A."/>
            <person name="Wu W."/>
            <person name="Young L."/>
            <person name="Zhang L."/>
            <person name="Zhang J."/>
            <person name="Zhu Y."/>
            <person name="Muzny D.M."/>
            <person name="Weinstock G."/>
            <person name="Gibbs R.A."/>
        </authorList>
    </citation>
    <scope>NUCLEOTIDE SEQUENCE [LARGE SCALE GENOMIC DNA]</scope>
    <source>
        <strain evidence="3">LSR1</strain>
    </source>
</reference>
<dbReference type="KEGG" id="api:100575242"/>